<evidence type="ECO:0000259" key="8">
    <source>
        <dbReference type="PROSITE" id="PS50850"/>
    </source>
</evidence>
<evidence type="ECO:0000256" key="5">
    <source>
        <dbReference type="ARBA" id="ARBA00022989"/>
    </source>
</evidence>
<accession>A0A2T0T014</accession>
<feature type="transmembrane region" description="Helical" evidence="7">
    <location>
        <begin position="316"/>
        <end position="334"/>
    </location>
</feature>
<dbReference type="OrthoDB" id="4172724at2"/>
<evidence type="ECO:0000256" key="4">
    <source>
        <dbReference type="ARBA" id="ARBA00022692"/>
    </source>
</evidence>
<keyword evidence="3" id="KW-1003">Cell membrane</keyword>
<comment type="subcellular location">
    <subcellularLocation>
        <location evidence="1">Cell membrane</location>
        <topology evidence="1">Multi-pass membrane protein</topology>
    </subcellularLocation>
</comment>
<dbReference type="InterPro" id="IPR011701">
    <property type="entry name" value="MFS"/>
</dbReference>
<feature type="transmembrane region" description="Helical" evidence="7">
    <location>
        <begin position="412"/>
        <end position="431"/>
    </location>
</feature>
<dbReference type="RefSeq" id="WP_106190377.1">
    <property type="nucleotide sequence ID" value="NZ_PVTF01000008.1"/>
</dbReference>
<keyword evidence="5 7" id="KW-1133">Transmembrane helix</keyword>
<gene>
    <name evidence="9" type="ORF">CLV43_108384</name>
</gene>
<name>A0A2T0T014_9PSEU</name>
<dbReference type="AlphaFoldDB" id="A0A2T0T014"/>
<dbReference type="PROSITE" id="PS50850">
    <property type="entry name" value="MFS"/>
    <property type="match status" value="1"/>
</dbReference>
<feature type="transmembrane region" description="Helical" evidence="7">
    <location>
        <begin position="20"/>
        <end position="44"/>
    </location>
</feature>
<proteinExistence type="predicted"/>
<keyword evidence="4 7" id="KW-0812">Transmembrane</keyword>
<dbReference type="Gene3D" id="1.20.1250.20">
    <property type="entry name" value="MFS general substrate transporter like domains"/>
    <property type="match status" value="1"/>
</dbReference>
<reference evidence="9 10" key="1">
    <citation type="submission" date="2018-03" db="EMBL/GenBank/DDBJ databases">
        <title>Genomic Encyclopedia of Archaeal and Bacterial Type Strains, Phase II (KMG-II): from individual species to whole genera.</title>
        <authorList>
            <person name="Goeker M."/>
        </authorList>
    </citation>
    <scope>NUCLEOTIDE SEQUENCE [LARGE SCALE GENOMIC DNA]</scope>
    <source>
        <strain evidence="9 10">DSM 44720</strain>
    </source>
</reference>
<feature type="transmembrane region" description="Helical" evidence="7">
    <location>
        <begin position="88"/>
        <end position="107"/>
    </location>
</feature>
<organism evidence="9 10">
    <name type="scientific">Umezawaea tangerina</name>
    <dbReference type="NCBI Taxonomy" id="84725"/>
    <lineage>
        <taxon>Bacteria</taxon>
        <taxon>Bacillati</taxon>
        <taxon>Actinomycetota</taxon>
        <taxon>Actinomycetes</taxon>
        <taxon>Pseudonocardiales</taxon>
        <taxon>Pseudonocardiaceae</taxon>
        <taxon>Umezawaea</taxon>
    </lineage>
</organism>
<keyword evidence="6 7" id="KW-0472">Membrane</keyword>
<dbReference type="EMBL" id="PVTF01000008">
    <property type="protein sequence ID" value="PRY38984.1"/>
    <property type="molecule type" value="Genomic_DNA"/>
</dbReference>
<dbReference type="InterPro" id="IPR005829">
    <property type="entry name" value="Sugar_transporter_CS"/>
</dbReference>
<feature type="transmembrane region" description="Helical" evidence="7">
    <location>
        <begin position="341"/>
        <end position="359"/>
    </location>
</feature>
<feature type="transmembrane region" description="Helical" evidence="7">
    <location>
        <begin position="365"/>
        <end position="391"/>
    </location>
</feature>
<evidence type="ECO:0000256" key="7">
    <source>
        <dbReference type="SAM" id="Phobius"/>
    </source>
</evidence>
<feature type="transmembrane region" description="Helical" evidence="7">
    <location>
        <begin position="64"/>
        <end position="81"/>
    </location>
</feature>
<dbReference type="PANTHER" id="PTHR42718:SF47">
    <property type="entry name" value="METHYL VIOLOGEN RESISTANCE PROTEIN SMVA"/>
    <property type="match status" value="1"/>
</dbReference>
<feature type="transmembrane region" description="Helical" evidence="7">
    <location>
        <begin position="237"/>
        <end position="254"/>
    </location>
</feature>
<dbReference type="Pfam" id="PF07690">
    <property type="entry name" value="MFS_1"/>
    <property type="match status" value="1"/>
</dbReference>
<evidence type="ECO:0000256" key="1">
    <source>
        <dbReference type="ARBA" id="ARBA00004651"/>
    </source>
</evidence>
<feature type="transmembrane region" description="Helical" evidence="7">
    <location>
        <begin position="208"/>
        <end position="225"/>
    </location>
</feature>
<dbReference type="GO" id="GO:0005886">
    <property type="term" value="C:plasma membrane"/>
    <property type="evidence" value="ECO:0007669"/>
    <property type="project" value="UniProtKB-SubCell"/>
</dbReference>
<dbReference type="Gene3D" id="1.20.1720.10">
    <property type="entry name" value="Multidrug resistance protein D"/>
    <property type="match status" value="1"/>
</dbReference>
<feature type="transmembrane region" description="Helical" evidence="7">
    <location>
        <begin position="173"/>
        <end position="196"/>
    </location>
</feature>
<dbReference type="PANTHER" id="PTHR42718">
    <property type="entry name" value="MAJOR FACILITATOR SUPERFAMILY MULTIDRUG TRANSPORTER MFSC"/>
    <property type="match status" value="1"/>
</dbReference>
<feature type="domain" description="Major facilitator superfamily (MFS) profile" evidence="8">
    <location>
        <begin position="22"/>
        <end position="502"/>
    </location>
</feature>
<comment type="caution">
    <text evidence="9">The sequence shown here is derived from an EMBL/GenBank/DDBJ whole genome shotgun (WGS) entry which is preliminary data.</text>
</comment>
<protein>
    <submittedName>
        <fullName evidence="9">DHA2 family multidrug resistance protein-like MFS transporter</fullName>
    </submittedName>
</protein>
<keyword evidence="2" id="KW-0813">Transport</keyword>
<dbReference type="PROSITE" id="PS00216">
    <property type="entry name" value="SUGAR_TRANSPORT_1"/>
    <property type="match status" value="1"/>
</dbReference>
<evidence type="ECO:0000256" key="6">
    <source>
        <dbReference type="ARBA" id="ARBA00023136"/>
    </source>
</evidence>
<dbReference type="SUPFAM" id="SSF103473">
    <property type="entry name" value="MFS general substrate transporter"/>
    <property type="match status" value="1"/>
</dbReference>
<dbReference type="Proteomes" id="UP000239494">
    <property type="component" value="Unassembled WGS sequence"/>
</dbReference>
<evidence type="ECO:0000256" key="3">
    <source>
        <dbReference type="ARBA" id="ARBA00022475"/>
    </source>
</evidence>
<sequence length="514" mass="52520">MTRDDARVAEKVTIPYPRRWAALGVLVGSMLLLAIDGTVLYLAVPSLTADLAPSSTQVLWIGDVYALALAGLLVTTGTLADRFGRKRVLLAGTAAFGVASALAAFAPSAEALIAARLLLGVAGATIMPSTLSIIRNTFPDRAERTRAIAIWSAASGGGMALGPLVGGALLENFWWGSVFLINVPVVLVFLVSGALLLPESRDPRPGRFDLLSAALSMTAIVPLVYSVKHAIGSGVDVQAVVAVLVGVASGALFVRRQRRLDTPLIDVSLFANKAFSGAVLANVVAIFALTGLLFFFSQYLQLVRGLGPLSAGLVELPTTIASILVVAVVGVLVARLGTGRAVAAGLLFGALGLALIAAAEGADHHLWLVLALLPLGLGVGVAMTLTVDAVVSAVPTHRAGAASAIAETAYELGGALGIALLGSGVTLFYRASLDLPVDVPDPVRAAVEDSLASAVNSVGPDSALGHAAREAFTAAMQVTSLVAAGITVIAALIAWRTIPSGRKTGTATTTWTKE</sequence>
<feature type="transmembrane region" description="Helical" evidence="7">
    <location>
        <begin position="275"/>
        <end position="296"/>
    </location>
</feature>
<dbReference type="GO" id="GO:0022857">
    <property type="term" value="F:transmembrane transporter activity"/>
    <property type="evidence" value="ECO:0007669"/>
    <property type="project" value="InterPro"/>
</dbReference>
<feature type="transmembrane region" description="Helical" evidence="7">
    <location>
        <begin position="146"/>
        <end position="167"/>
    </location>
</feature>
<keyword evidence="10" id="KW-1185">Reference proteome</keyword>
<dbReference type="CDD" id="cd17321">
    <property type="entry name" value="MFS_MMR_MDR_like"/>
    <property type="match status" value="1"/>
</dbReference>
<dbReference type="InterPro" id="IPR036259">
    <property type="entry name" value="MFS_trans_sf"/>
</dbReference>
<evidence type="ECO:0000313" key="9">
    <source>
        <dbReference type="EMBL" id="PRY38984.1"/>
    </source>
</evidence>
<evidence type="ECO:0000313" key="10">
    <source>
        <dbReference type="Proteomes" id="UP000239494"/>
    </source>
</evidence>
<feature type="transmembrane region" description="Helical" evidence="7">
    <location>
        <begin position="474"/>
        <end position="495"/>
    </location>
</feature>
<feature type="transmembrane region" description="Helical" evidence="7">
    <location>
        <begin position="113"/>
        <end position="134"/>
    </location>
</feature>
<dbReference type="InterPro" id="IPR020846">
    <property type="entry name" value="MFS_dom"/>
</dbReference>
<evidence type="ECO:0000256" key="2">
    <source>
        <dbReference type="ARBA" id="ARBA00022448"/>
    </source>
</evidence>